<protein>
    <submittedName>
        <fullName evidence="1">Uncharacterized protein</fullName>
    </submittedName>
</protein>
<organism evidence="1 2">
    <name type="scientific">Ophiobolus disseminans</name>
    <dbReference type="NCBI Taxonomy" id="1469910"/>
    <lineage>
        <taxon>Eukaryota</taxon>
        <taxon>Fungi</taxon>
        <taxon>Dikarya</taxon>
        <taxon>Ascomycota</taxon>
        <taxon>Pezizomycotina</taxon>
        <taxon>Dothideomycetes</taxon>
        <taxon>Pleosporomycetidae</taxon>
        <taxon>Pleosporales</taxon>
        <taxon>Pleosporineae</taxon>
        <taxon>Phaeosphaeriaceae</taxon>
        <taxon>Ophiobolus</taxon>
    </lineage>
</organism>
<reference evidence="1" key="1">
    <citation type="journal article" date="2020" name="Stud. Mycol.">
        <title>101 Dothideomycetes genomes: a test case for predicting lifestyles and emergence of pathogens.</title>
        <authorList>
            <person name="Haridas S."/>
            <person name="Albert R."/>
            <person name="Binder M."/>
            <person name="Bloem J."/>
            <person name="Labutti K."/>
            <person name="Salamov A."/>
            <person name="Andreopoulos B."/>
            <person name="Baker S."/>
            <person name="Barry K."/>
            <person name="Bills G."/>
            <person name="Bluhm B."/>
            <person name="Cannon C."/>
            <person name="Castanera R."/>
            <person name="Culley D."/>
            <person name="Daum C."/>
            <person name="Ezra D."/>
            <person name="Gonzalez J."/>
            <person name="Henrissat B."/>
            <person name="Kuo A."/>
            <person name="Liang C."/>
            <person name="Lipzen A."/>
            <person name="Lutzoni F."/>
            <person name="Magnuson J."/>
            <person name="Mondo S."/>
            <person name="Nolan M."/>
            <person name="Ohm R."/>
            <person name="Pangilinan J."/>
            <person name="Park H.-J."/>
            <person name="Ramirez L."/>
            <person name="Alfaro M."/>
            <person name="Sun H."/>
            <person name="Tritt A."/>
            <person name="Yoshinaga Y."/>
            <person name="Zwiers L.-H."/>
            <person name="Turgeon B."/>
            <person name="Goodwin S."/>
            <person name="Spatafora J."/>
            <person name="Crous P."/>
            <person name="Grigoriev I."/>
        </authorList>
    </citation>
    <scope>NUCLEOTIDE SEQUENCE</scope>
    <source>
        <strain evidence="1">CBS 113818</strain>
    </source>
</reference>
<name>A0A6A7AHY9_9PLEO</name>
<dbReference type="EMBL" id="MU006217">
    <property type="protein sequence ID" value="KAF2832713.1"/>
    <property type="molecule type" value="Genomic_DNA"/>
</dbReference>
<evidence type="ECO:0000313" key="1">
    <source>
        <dbReference type="EMBL" id="KAF2832713.1"/>
    </source>
</evidence>
<dbReference type="AlphaFoldDB" id="A0A6A7AHY9"/>
<sequence>MKVLLTLVPFASAVPWLARDIIPSTTTAAAAVPMHARDPPVPVTTIIISEDTCFVSLRLKERIPRPSLPELTISAPELGFMPPGTARWSDGQLTQATQTLDIQQKVIFQNLKHSGDTLSIQARFSPGTEWQEESLELTYTGTNGKPAALVWSDRDQKKGGVECTRSEWIGIGSFRRRKTECKFPCPLG</sequence>
<evidence type="ECO:0000313" key="2">
    <source>
        <dbReference type="Proteomes" id="UP000799424"/>
    </source>
</evidence>
<proteinExistence type="predicted"/>
<keyword evidence="2" id="KW-1185">Reference proteome</keyword>
<gene>
    <name evidence="1" type="ORF">CC86DRAFT_462933</name>
</gene>
<dbReference type="Proteomes" id="UP000799424">
    <property type="component" value="Unassembled WGS sequence"/>
</dbReference>
<accession>A0A6A7AHY9</accession>